<name>A0A4R8S178_9MYCO</name>
<dbReference type="EMBL" id="PECH01000006">
    <property type="protein sequence ID" value="TDZ82845.1"/>
    <property type="molecule type" value="Genomic_DNA"/>
</dbReference>
<dbReference type="AlphaFoldDB" id="A0A4R8S178"/>
<dbReference type="Proteomes" id="UP000295117">
    <property type="component" value="Unassembled WGS sequence"/>
</dbReference>
<sequence>MVMVQKLICGGSTPGVATMGSLDLSCWGYRPNVRIDDLIRNPAVGRDSVTIAPRPVTNGLASAAVDDRASSLAVMFQQLCPSGSPYPYR</sequence>
<proteinExistence type="predicted"/>
<reference evidence="1 2" key="1">
    <citation type="journal article" date="2019" name="Sci. Rep.">
        <title>Extended insight into the Mycobacterium chelonae-abscessus complex through whole genome sequencing of Mycobacterium salmoniphilum outbreak and Mycobacterium salmoniphilum-like strains.</title>
        <authorList>
            <person name="Behra P.R.K."/>
            <person name="Das S."/>
            <person name="Pettersson B.M.F."/>
            <person name="Shirreff L."/>
            <person name="DuCote T."/>
            <person name="Jacobsson K.G."/>
            <person name="Ennis D.G."/>
            <person name="Kirsebom L.A."/>
        </authorList>
    </citation>
    <scope>NUCLEOTIDE SEQUENCE [LARGE SCALE GENOMIC DNA]</scope>
    <source>
        <strain evidence="1 2">DE 4585</strain>
    </source>
</reference>
<evidence type="ECO:0000313" key="2">
    <source>
        <dbReference type="Proteomes" id="UP000295117"/>
    </source>
</evidence>
<accession>A0A4R8S178</accession>
<organism evidence="1 2">
    <name type="scientific">Mycobacteroides salmoniphilum</name>
    <dbReference type="NCBI Taxonomy" id="404941"/>
    <lineage>
        <taxon>Bacteria</taxon>
        <taxon>Bacillati</taxon>
        <taxon>Actinomycetota</taxon>
        <taxon>Actinomycetes</taxon>
        <taxon>Mycobacteriales</taxon>
        <taxon>Mycobacteriaceae</taxon>
        <taxon>Mycobacteroides</taxon>
    </lineage>
</organism>
<comment type="caution">
    <text evidence="1">The sequence shown here is derived from an EMBL/GenBank/DDBJ whole genome shotgun (WGS) entry which is preliminary data.</text>
</comment>
<protein>
    <submittedName>
        <fullName evidence="1">Uncharacterized protein</fullName>
    </submittedName>
</protein>
<evidence type="ECO:0000313" key="1">
    <source>
        <dbReference type="EMBL" id="TDZ82845.1"/>
    </source>
</evidence>
<gene>
    <name evidence="1" type="ORF">DE4585_01637</name>
</gene>